<name>A0A2Z3I143_9CAUL</name>
<keyword evidence="3 6" id="KW-0732">Signal</keyword>
<dbReference type="Proteomes" id="UP000247763">
    <property type="component" value="Chromosome"/>
</dbReference>
<dbReference type="GO" id="GO:0004252">
    <property type="term" value="F:serine-type endopeptidase activity"/>
    <property type="evidence" value="ECO:0007669"/>
    <property type="project" value="TreeGrafter"/>
</dbReference>
<dbReference type="AlphaFoldDB" id="A0A2Z3I143"/>
<evidence type="ECO:0000256" key="2">
    <source>
        <dbReference type="ARBA" id="ARBA00022670"/>
    </source>
</evidence>
<evidence type="ECO:0000256" key="6">
    <source>
        <dbReference type="SAM" id="SignalP"/>
    </source>
</evidence>
<feature type="domain" description="Peptidase S9 prolyl oligopeptidase catalytic" evidence="7">
    <location>
        <begin position="480"/>
        <end position="688"/>
    </location>
</feature>
<accession>A0A2Z3I143</accession>
<dbReference type="InterPro" id="IPR001375">
    <property type="entry name" value="Peptidase_S9_cat"/>
</dbReference>
<dbReference type="RefSeq" id="WP_110449713.1">
    <property type="nucleotide sequence ID" value="NZ_CP029479.1"/>
</dbReference>
<evidence type="ECO:0000256" key="5">
    <source>
        <dbReference type="ARBA" id="ARBA00022825"/>
    </source>
</evidence>
<dbReference type="InterPro" id="IPR011659">
    <property type="entry name" value="WD40"/>
</dbReference>
<dbReference type="OrthoDB" id="1094230at2"/>
<evidence type="ECO:0000256" key="1">
    <source>
        <dbReference type="ARBA" id="ARBA00010040"/>
    </source>
</evidence>
<keyword evidence="5" id="KW-0720">Serine protease</keyword>
<keyword evidence="2" id="KW-0645">Protease</keyword>
<evidence type="ECO:0000313" key="8">
    <source>
        <dbReference type="EMBL" id="AWM77144.1"/>
    </source>
</evidence>
<feature type="signal peptide" evidence="6">
    <location>
        <begin position="1"/>
        <end position="26"/>
    </location>
</feature>
<dbReference type="InterPro" id="IPR011042">
    <property type="entry name" value="6-blade_b-propeller_TolB-like"/>
</dbReference>
<dbReference type="Gene3D" id="3.40.50.1820">
    <property type="entry name" value="alpha/beta hydrolase"/>
    <property type="match status" value="1"/>
</dbReference>
<dbReference type="FunFam" id="3.40.50.1820:FF:000028">
    <property type="entry name" value="S9 family peptidase"/>
    <property type="match status" value="1"/>
</dbReference>
<dbReference type="PANTHER" id="PTHR42776:SF13">
    <property type="entry name" value="DIPEPTIDYL-PEPTIDASE 5"/>
    <property type="match status" value="1"/>
</dbReference>
<keyword evidence="9" id="KW-1185">Reference proteome</keyword>
<dbReference type="Pfam" id="PF00326">
    <property type="entry name" value="Peptidase_S9"/>
    <property type="match status" value="1"/>
</dbReference>
<evidence type="ECO:0000256" key="4">
    <source>
        <dbReference type="ARBA" id="ARBA00022801"/>
    </source>
</evidence>
<keyword evidence="4" id="KW-0378">Hydrolase</keyword>
<dbReference type="SUPFAM" id="SSF53474">
    <property type="entry name" value="alpha/beta-Hydrolases"/>
    <property type="match status" value="1"/>
</dbReference>
<dbReference type="Pfam" id="PF07676">
    <property type="entry name" value="PD40"/>
    <property type="match status" value="2"/>
</dbReference>
<organism evidence="8 9">
    <name type="scientific">Phenylobacterium parvum</name>
    <dbReference type="NCBI Taxonomy" id="2201350"/>
    <lineage>
        <taxon>Bacteria</taxon>
        <taxon>Pseudomonadati</taxon>
        <taxon>Pseudomonadota</taxon>
        <taxon>Alphaproteobacteria</taxon>
        <taxon>Caulobacterales</taxon>
        <taxon>Caulobacteraceae</taxon>
        <taxon>Phenylobacterium</taxon>
    </lineage>
</organism>
<dbReference type="GO" id="GO:0006508">
    <property type="term" value="P:proteolysis"/>
    <property type="evidence" value="ECO:0007669"/>
    <property type="project" value="UniProtKB-KW"/>
</dbReference>
<evidence type="ECO:0000256" key="3">
    <source>
        <dbReference type="ARBA" id="ARBA00022729"/>
    </source>
</evidence>
<dbReference type="PANTHER" id="PTHR42776">
    <property type="entry name" value="SERINE PEPTIDASE S9 FAMILY MEMBER"/>
    <property type="match status" value="1"/>
</dbReference>
<dbReference type="SUPFAM" id="SSF82171">
    <property type="entry name" value="DPP6 N-terminal domain-like"/>
    <property type="match status" value="1"/>
</dbReference>
<reference evidence="9" key="1">
    <citation type="submission" date="2018-05" db="EMBL/GenBank/DDBJ databases">
        <title>Genome sequencing of Phenylobacterium sp. HYN0004.</title>
        <authorList>
            <person name="Yi H."/>
            <person name="Baek C."/>
        </authorList>
    </citation>
    <scope>NUCLEOTIDE SEQUENCE [LARGE SCALE GENOMIC DNA]</scope>
    <source>
        <strain evidence="9">HYN0004</strain>
    </source>
</reference>
<evidence type="ECO:0000313" key="9">
    <source>
        <dbReference type="Proteomes" id="UP000247763"/>
    </source>
</evidence>
<dbReference type="InterPro" id="IPR029058">
    <property type="entry name" value="AB_hydrolase_fold"/>
</dbReference>
<proteinExistence type="inferred from homology"/>
<sequence length="692" mass="75688">MRPALTRIVLAAVAGLVIGSGGAARADAPRGLTARDLVMLDRVSEVRLAPDGRSALYVLRRTDWEANRGRTALWSIDLETRGAEARPLAAIGDDVSSPRFSADGRWIYFLSGRSGSSQVWRAPAAGGAPEAVTRLPLDVEAYRLSADGGTLVVGLSVYPDCPDLKCTTERRAAPKSPSGRVHDRLFARHWDTWADGTRNHLYALGVEAALAGGAPTPLTPGFDGDVPGKPFGGEDDFVITPDGKSVIFSAKIAGKSEAWSTNFDLFQVPLTGGAAPVNLTPGNPAVDAAPTLSPDGRTLAWLAMKRPGFEADRYGIQVRDLASGRTRELAPGWDRSTEGLKWSPDGKRLYALAQDVGQQRLFVFDAARGGLPRPLTGEGHASGYDVGARGLVFLHDTLKFPAQVWKARLDGSAPVQLTWHNAERLAQVTMGEPEQFTFAGWNGETVHGYVVKPAGARPGQKFPVAFLIHGGPQGSFGNLWHYRWNAQTYTGRGYAVVMIDFHGSTGYGQAFTDSISRHWGDRPLEDLQKGWAAALARYPFLDGDRACALGGSYGGYMVNWIAGTWKEPWKCLVNHAGLFDTRAMAYSTEELWFTEWENGGMPHDNPAGYEAFNPVLHVGKWNRPMLVLHGDRDYRVPLEQGLATFTALQRQGIESRLVTYPEENHWILKPRNSVQWHDEVMGWLDRWTAPPR</sequence>
<feature type="chain" id="PRO_5016467064" evidence="6">
    <location>
        <begin position="27"/>
        <end position="692"/>
    </location>
</feature>
<dbReference type="KEGG" id="phb:HYN04_04830"/>
<evidence type="ECO:0000259" key="7">
    <source>
        <dbReference type="Pfam" id="PF00326"/>
    </source>
</evidence>
<comment type="similarity">
    <text evidence="1">Belongs to the peptidase S9C family.</text>
</comment>
<dbReference type="Gene3D" id="2.120.10.30">
    <property type="entry name" value="TolB, C-terminal domain"/>
    <property type="match status" value="2"/>
</dbReference>
<protein>
    <submittedName>
        <fullName evidence="8">Peptidase S9</fullName>
    </submittedName>
</protein>
<dbReference type="EMBL" id="CP029479">
    <property type="protein sequence ID" value="AWM77144.1"/>
    <property type="molecule type" value="Genomic_DNA"/>
</dbReference>
<gene>
    <name evidence="8" type="ORF">HYN04_04830</name>
</gene>